<dbReference type="KEGG" id="atx:GCD22_01686"/>
<dbReference type="Proteomes" id="UP000315403">
    <property type="component" value="Unassembled WGS sequence"/>
</dbReference>
<organism evidence="2 3">
    <name type="scientific">Acidithiobacillus thiooxidans ATCC 19377</name>
    <dbReference type="NCBI Taxonomy" id="637390"/>
    <lineage>
        <taxon>Bacteria</taxon>
        <taxon>Pseudomonadati</taxon>
        <taxon>Pseudomonadota</taxon>
        <taxon>Acidithiobacillia</taxon>
        <taxon>Acidithiobacillales</taxon>
        <taxon>Acidithiobacillaceae</taxon>
        <taxon>Acidithiobacillus</taxon>
    </lineage>
</organism>
<reference evidence="1 4" key="2">
    <citation type="submission" date="2019-10" db="EMBL/GenBank/DDBJ databases">
        <authorList>
            <person name="Wang R."/>
        </authorList>
    </citation>
    <scope>NUCLEOTIDE SEQUENCE [LARGE SCALE GENOMIC DNA]</scope>
    <source>
        <strain evidence="1 4">ATCC 19377</strain>
    </source>
</reference>
<dbReference type="EMBL" id="CP045571">
    <property type="protein sequence ID" value="QFX95981.1"/>
    <property type="molecule type" value="Genomic_DNA"/>
</dbReference>
<dbReference type="InterPro" id="IPR025586">
    <property type="entry name" value="PcfJ"/>
</dbReference>
<evidence type="ECO:0000313" key="2">
    <source>
        <dbReference type="EMBL" id="TQN50274.1"/>
    </source>
</evidence>
<evidence type="ECO:0000313" key="3">
    <source>
        <dbReference type="Proteomes" id="UP000315403"/>
    </source>
</evidence>
<protein>
    <submittedName>
        <fullName evidence="2">Uncharacterized protein</fullName>
    </submittedName>
</protein>
<evidence type="ECO:0000313" key="4">
    <source>
        <dbReference type="Proteomes" id="UP000363590"/>
    </source>
</evidence>
<reference evidence="2 3" key="1">
    <citation type="submission" date="2019-03" db="EMBL/GenBank/DDBJ databases">
        <title>New insights into Acidothiobacillus thiooxidans sulfur metabolism through coupled gene expression, solution geochemistry, microscopy and spectroscopy analyses.</title>
        <authorList>
            <person name="Camacho D."/>
            <person name="Frazao R."/>
            <person name="Fouillen A."/>
            <person name="Nanci A."/>
            <person name="Lang B.F."/>
            <person name="Apte S.C."/>
            <person name="Baron C."/>
            <person name="Warren L.A."/>
        </authorList>
    </citation>
    <scope>NUCLEOTIDE SEQUENCE [LARGE SCALE GENOMIC DNA]</scope>
    <source>
        <strain evidence="2 3">ATCC 19377</strain>
    </source>
</reference>
<gene>
    <name evidence="2" type="ORF">DLNHIDIE_00127</name>
    <name evidence="1" type="ORF">GCD22_01686</name>
</gene>
<dbReference type="AlphaFoldDB" id="A0A543Q1R6"/>
<name>A0A543Q1R6_ACITH</name>
<accession>A0A543Q1R6</accession>
<dbReference type="EMBL" id="SZUV01000001">
    <property type="protein sequence ID" value="TQN50274.1"/>
    <property type="molecule type" value="Genomic_DNA"/>
</dbReference>
<proteinExistence type="predicted"/>
<dbReference type="Pfam" id="PF14284">
    <property type="entry name" value="PcfJ"/>
    <property type="match status" value="1"/>
</dbReference>
<sequence length="536" mass="61826">MATESYLIAQQVVHRVKERCPRLIVPEDTQNGQHCFTFFPNTAQARCLDLKRTLDHGGTYWAHLDRELTLRKWHDPVNEKWMAQTCRSLLLDEIYTAMGIPNRGDPQDALVHEDDETVGIIEKALRVAKLHLWGIPVNLLTEMPFFHFMLTGYAKKAVQEPAWKLACRNAGNIYNVNDTVLADAVHEREAYQSLYAIHPLLGRAWVPWIRTFVENTLQSDAQSAHYAQQFKAAMQAQGVSRAGMRTLHRLAELSPNTFRRVMYYLIRHKGEDRVALVGMLHFLNGKKPPSGATFGQLVGKVLDPYASPDRLPNELDLVLKISRWLDADPRFDRDLVYDWLHFMVNQRPGALSRGYQNILRQLPVANKRKEAVLEWANRAQEQWHRHLPRVGWICTETEAPFNFCWEPLLSSLGIQRNAQGQFAYTLPPGDWLFVELVCTKDLWEEGEIMDHCVDQYDEDCRSGRSRLFSVRNHQGARVSTLELRPGRGSFVRVNGEKKPKFSHYWIAQHRGFRNTKVSEPCQKAAEQFLTVINAKH</sequence>
<evidence type="ECO:0000313" key="1">
    <source>
        <dbReference type="EMBL" id="QFX95981.1"/>
    </source>
</evidence>
<dbReference type="Proteomes" id="UP000363590">
    <property type="component" value="Chromosome"/>
</dbReference>